<keyword evidence="2" id="KW-1185">Reference proteome</keyword>
<reference evidence="1 2" key="1">
    <citation type="submission" date="2023-03" db="EMBL/GenBank/DDBJ databases">
        <title>High recombination rates correlate with genetic variation in Cardiocondyla obscurior ants.</title>
        <authorList>
            <person name="Errbii M."/>
        </authorList>
    </citation>
    <scope>NUCLEOTIDE SEQUENCE [LARGE SCALE GENOMIC DNA]</scope>
    <source>
        <strain evidence="1">Alpha-2009</strain>
        <tissue evidence="1">Whole body</tissue>
    </source>
</reference>
<name>A0AAW2EIF2_9HYME</name>
<dbReference type="EMBL" id="JADYXP020000022">
    <property type="protein sequence ID" value="KAL0102962.1"/>
    <property type="molecule type" value="Genomic_DNA"/>
</dbReference>
<organism evidence="1 2">
    <name type="scientific">Cardiocondyla obscurior</name>
    <dbReference type="NCBI Taxonomy" id="286306"/>
    <lineage>
        <taxon>Eukaryota</taxon>
        <taxon>Metazoa</taxon>
        <taxon>Ecdysozoa</taxon>
        <taxon>Arthropoda</taxon>
        <taxon>Hexapoda</taxon>
        <taxon>Insecta</taxon>
        <taxon>Pterygota</taxon>
        <taxon>Neoptera</taxon>
        <taxon>Endopterygota</taxon>
        <taxon>Hymenoptera</taxon>
        <taxon>Apocrita</taxon>
        <taxon>Aculeata</taxon>
        <taxon>Formicoidea</taxon>
        <taxon>Formicidae</taxon>
        <taxon>Myrmicinae</taxon>
        <taxon>Cardiocondyla</taxon>
    </lineage>
</organism>
<accession>A0AAW2EIF2</accession>
<evidence type="ECO:0000313" key="2">
    <source>
        <dbReference type="Proteomes" id="UP001430953"/>
    </source>
</evidence>
<dbReference type="Proteomes" id="UP001430953">
    <property type="component" value="Unassembled WGS sequence"/>
</dbReference>
<dbReference type="AlphaFoldDB" id="A0AAW2EIF2"/>
<gene>
    <name evidence="1" type="ORF">PUN28_018338</name>
</gene>
<sequence>MYRIQRRVSTQTPVSSEKKAVLDCVSHFEREKEREREKKKNKRYPSCFSIFFGCNAKLLPPCMLSHVKKRRKKKKCINRRELLSSLMCIFAYKRHPENHLAPFCGVSAITFVARNNLVLCARDISSRVIDMFRKKITCIGY</sequence>
<proteinExistence type="predicted"/>
<evidence type="ECO:0000313" key="1">
    <source>
        <dbReference type="EMBL" id="KAL0102962.1"/>
    </source>
</evidence>
<comment type="caution">
    <text evidence="1">The sequence shown here is derived from an EMBL/GenBank/DDBJ whole genome shotgun (WGS) entry which is preliminary data.</text>
</comment>
<protein>
    <submittedName>
        <fullName evidence="1">Uncharacterized protein</fullName>
    </submittedName>
</protein>